<accession>A0ABW1PPU8</accession>
<evidence type="ECO:0008006" key="3">
    <source>
        <dbReference type="Google" id="ProtNLM"/>
    </source>
</evidence>
<dbReference type="Proteomes" id="UP001596287">
    <property type="component" value="Unassembled WGS sequence"/>
</dbReference>
<gene>
    <name evidence="1" type="ORF">ACFPVY_09945</name>
</gene>
<reference evidence="2" key="1">
    <citation type="journal article" date="2019" name="Int. J. Syst. Evol. Microbiol.">
        <title>The Global Catalogue of Microorganisms (GCM) 10K type strain sequencing project: providing services to taxonomists for standard genome sequencing and annotation.</title>
        <authorList>
            <consortium name="The Broad Institute Genomics Platform"/>
            <consortium name="The Broad Institute Genome Sequencing Center for Infectious Disease"/>
            <person name="Wu L."/>
            <person name="Ma J."/>
        </authorList>
    </citation>
    <scope>NUCLEOTIDE SEQUENCE [LARGE SCALE GENOMIC DNA]</scope>
    <source>
        <strain evidence="2">CCUG 49679</strain>
    </source>
</reference>
<name>A0ABW1PPU8_9FLAO</name>
<evidence type="ECO:0000313" key="2">
    <source>
        <dbReference type="Proteomes" id="UP001596287"/>
    </source>
</evidence>
<organism evidence="1 2">
    <name type="scientific">Flavobacterium qiangtangense</name>
    <dbReference type="NCBI Taxonomy" id="1442595"/>
    <lineage>
        <taxon>Bacteria</taxon>
        <taxon>Pseudomonadati</taxon>
        <taxon>Bacteroidota</taxon>
        <taxon>Flavobacteriia</taxon>
        <taxon>Flavobacteriales</taxon>
        <taxon>Flavobacteriaceae</taxon>
        <taxon>Flavobacterium</taxon>
    </lineage>
</organism>
<comment type="caution">
    <text evidence="1">The sequence shown here is derived from an EMBL/GenBank/DDBJ whole genome shotgun (WGS) entry which is preliminary data.</text>
</comment>
<evidence type="ECO:0000313" key="1">
    <source>
        <dbReference type="EMBL" id="MFC6096965.1"/>
    </source>
</evidence>
<keyword evidence="2" id="KW-1185">Reference proteome</keyword>
<proteinExistence type="predicted"/>
<dbReference type="EMBL" id="JBHSQB010000007">
    <property type="protein sequence ID" value="MFC6096965.1"/>
    <property type="molecule type" value="Genomic_DNA"/>
</dbReference>
<protein>
    <recommendedName>
        <fullName evidence="3">DUF5723 domain-containing protein</fullName>
    </recommendedName>
</protein>
<dbReference type="RefSeq" id="WP_379791838.1">
    <property type="nucleotide sequence ID" value="NZ_JBHSQB010000007.1"/>
</dbReference>
<sequence>MKTKILALLVFFSIRGFSQDSLQVPNLRSQLFSLSPISKKVDNVNGLTFGIGHIDNKKIVSQTINGMNLEVNPAPIAGALVGFMMIMHTPEFIKAHKRDKSIAVEDERFMKIKDWTTTPNLKLNGINLSTGCFFTTTSMNGLNISLGNKFNNFNGISLAPLGTLAGKQNGLSVGIINGNNQLSGATFGIYNQSQDLNGLHFGVINRAKRNDGLQIGVYNKSFSKGFQLGIWNVNSKRSLPLINW</sequence>